<protein>
    <submittedName>
        <fullName evidence="2">Uncharacterized protein</fullName>
    </submittedName>
</protein>
<keyword evidence="3" id="KW-1185">Reference proteome</keyword>
<name>A0A417XXU9_9ACTN</name>
<reference evidence="2 3" key="1">
    <citation type="submission" date="2018-09" db="EMBL/GenBank/DDBJ databases">
        <title>Genome sequencing of Nocardioides immobilis CCTCC AB 2017083 for comparison to Nocardioides silvaticus.</title>
        <authorList>
            <person name="Li C."/>
            <person name="Wang G."/>
        </authorList>
    </citation>
    <scope>NUCLEOTIDE SEQUENCE [LARGE SCALE GENOMIC DNA]</scope>
    <source>
        <strain evidence="2 3">CCTCC AB 2017083</strain>
    </source>
</reference>
<accession>A0A417XXU9</accession>
<comment type="caution">
    <text evidence="2">The sequence shown here is derived from an EMBL/GenBank/DDBJ whole genome shotgun (WGS) entry which is preliminary data.</text>
</comment>
<dbReference type="EMBL" id="QXGH01000026">
    <property type="protein sequence ID" value="RHW25155.1"/>
    <property type="molecule type" value="Genomic_DNA"/>
</dbReference>
<sequence length="120" mass="13069">MSQYEVYDAGGDEVPWELREDPVAPRGTDAGAWMVAVEYSNKGQAKPPTIVNVLGGSYPTREEALVAAQKEAFAYDPPDPFSPQGRQVYRDGPDGFLTIIQGAMTTFHLSVRVVQHLGDA</sequence>
<feature type="region of interest" description="Disordered" evidence="1">
    <location>
        <begin position="1"/>
        <end position="23"/>
    </location>
</feature>
<dbReference type="RefSeq" id="WP_118927203.1">
    <property type="nucleotide sequence ID" value="NZ_QXGH01000026.1"/>
</dbReference>
<evidence type="ECO:0000313" key="3">
    <source>
        <dbReference type="Proteomes" id="UP000283644"/>
    </source>
</evidence>
<evidence type="ECO:0000256" key="1">
    <source>
        <dbReference type="SAM" id="MobiDB-lite"/>
    </source>
</evidence>
<dbReference type="Proteomes" id="UP000283644">
    <property type="component" value="Unassembled WGS sequence"/>
</dbReference>
<dbReference type="OrthoDB" id="3787039at2"/>
<dbReference type="AlphaFoldDB" id="A0A417XXU9"/>
<gene>
    <name evidence="2" type="ORF">D0Z08_20905</name>
</gene>
<organism evidence="2 3">
    <name type="scientific">Nocardioides immobilis</name>
    <dbReference type="NCBI Taxonomy" id="2049295"/>
    <lineage>
        <taxon>Bacteria</taxon>
        <taxon>Bacillati</taxon>
        <taxon>Actinomycetota</taxon>
        <taxon>Actinomycetes</taxon>
        <taxon>Propionibacteriales</taxon>
        <taxon>Nocardioidaceae</taxon>
        <taxon>Nocardioides</taxon>
    </lineage>
</organism>
<evidence type="ECO:0000313" key="2">
    <source>
        <dbReference type="EMBL" id="RHW25155.1"/>
    </source>
</evidence>
<proteinExistence type="predicted"/>